<dbReference type="STRING" id="451379.A0A0N5AZY2"/>
<dbReference type="PANTHER" id="PTHR11346">
    <property type="entry name" value="GALECTIN"/>
    <property type="match status" value="1"/>
</dbReference>
<dbReference type="Proteomes" id="UP000046393">
    <property type="component" value="Unplaced"/>
</dbReference>
<dbReference type="FunFam" id="2.60.120.200:FF:000261">
    <property type="entry name" value="Galectin"/>
    <property type="match status" value="1"/>
</dbReference>
<dbReference type="SMART" id="SM00276">
    <property type="entry name" value="GLECT"/>
    <property type="match status" value="2"/>
</dbReference>
<dbReference type="AlphaFoldDB" id="A0A0N5AZY2"/>
<dbReference type="SMART" id="SM00908">
    <property type="entry name" value="Gal-bind_lectin"/>
    <property type="match status" value="2"/>
</dbReference>
<dbReference type="InterPro" id="IPR013320">
    <property type="entry name" value="ConA-like_dom_sf"/>
</dbReference>
<dbReference type="Pfam" id="PF00337">
    <property type="entry name" value="Gal-bind_lectin"/>
    <property type="match status" value="2"/>
</dbReference>
<dbReference type="CDD" id="cd00070">
    <property type="entry name" value="GLECT"/>
    <property type="match status" value="2"/>
</dbReference>
<keyword evidence="4" id="KW-1185">Reference proteome</keyword>
<keyword evidence="1 2" id="KW-0430">Lectin</keyword>
<dbReference type="PANTHER" id="PTHR11346:SF189">
    <property type="entry name" value="GALECTIN"/>
    <property type="match status" value="1"/>
</dbReference>
<evidence type="ECO:0000259" key="3">
    <source>
        <dbReference type="PROSITE" id="PS51304"/>
    </source>
</evidence>
<dbReference type="PROSITE" id="PS51304">
    <property type="entry name" value="GALECTIN"/>
    <property type="match status" value="2"/>
</dbReference>
<accession>A0A0N5AZY2</accession>
<feature type="domain" description="Galectin" evidence="3">
    <location>
        <begin position="151"/>
        <end position="279"/>
    </location>
</feature>
<name>A0A0N5AZY2_9BILA</name>
<dbReference type="WBParaSite" id="SMUV_0001056501-mRNA-1">
    <property type="protein sequence ID" value="SMUV_0001056501-mRNA-1"/>
    <property type="gene ID" value="SMUV_0001056501"/>
</dbReference>
<dbReference type="Gene3D" id="2.60.120.200">
    <property type="match status" value="2"/>
</dbReference>
<dbReference type="InterPro" id="IPR044156">
    <property type="entry name" value="Galectin-like"/>
</dbReference>
<organism evidence="4 5">
    <name type="scientific">Syphacia muris</name>
    <dbReference type="NCBI Taxonomy" id="451379"/>
    <lineage>
        <taxon>Eukaryota</taxon>
        <taxon>Metazoa</taxon>
        <taxon>Ecdysozoa</taxon>
        <taxon>Nematoda</taxon>
        <taxon>Chromadorea</taxon>
        <taxon>Rhabditida</taxon>
        <taxon>Spirurina</taxon>
        <taxon>Oxyuridomorpha</taxon>
        <taxon>Oxyuroidea</taxon>
        <taxon>Oxyuridae</taxon>
        <taxon>Syphacia</taxon>
    </lineage>
</organism>
<dbReference type="GO" id="GO:0030246">
    <property type="term" value="F:carbohydrate binding"/>
    <property type="evidence" value="ECO:0007669"/>
    <property type="project" value="UniProtKB-UniRule"/>
</dbReference>
<evidence type="ECO:0000256" key="1">
    <source>
        <dbReference type="ARBA" id="ARBA00022734"/>
    </source>
</evidence>
<dbReference type="InterPro" id="IPR001079">
    <property type="entry name" value="Galectin_CRD"/>
</dbReference>
<protein>
    <recommendedName>
        <fullName evidence="2">Galectin</fullName>
    </recommendedName>
</protein>
<sequence length="279" mass="32350">MEAVPYLSKLEGNHLQPGQSLIVRGFITESNEFIISLTGGPKVEKEDGDDYLDNRLLLIRVNIAKRRIYLNACINGEWGKEGSVKHKWKPGDEFDVRLRSMEKHFEIYVEHKLVANFAYYVPVANITHIYINGDVELYTVSWEGKFYQIPYAADIPGNFHPGRKLYISAILKRKGKQFIADFYSGSDIAFRIKPRIIDKKLSKNTRFQDQWGTENNSIETSFPFKHNRSFDLMIYCEESRFLIYVNDCLTSVYDHRMNPRSIDKLGIDGDIELLGVHLK</sequence>
<feature type="domain" description="Galectin" evidence="3">
    <location>
        <begin position="7"/>
        <end position="143"/>
    </location>
</feature>
<reference evidence="5" key="1">
    <citation type="submission" date="2017-02" db="UniProtKB">
        <authorList>
            <consortium name="WormBaseParasite"/>
        </authorList>
    </citation>
    <scope>IDENTIFICATION</scope>
</reference>
<evidence type="ECO:0000256" key="2">
    <source>
        <dbReference type="RuleBase" id="RU102079"/>
    </source>
</evidence>
<evidence type="ECO:0000313" key="5">
    <source>
        <dbReference type="WBParaSite" id="SMUV_0001056501-mRNA-1"/>
    </source>
</evidence>
<proteinExistence type="predicted"/>
<dbReference type="SUPFAM" id="SSF49899">
    <property type="entry name" value="Concanavalin A-like lectins/glucanases"/>
    <property type="match status" value="2"/>
</dbReference>
<evidence type="ECO:0000313" key="4">
    <source>
        <dbReference type="Proteomes" id="UP000046393"/>
    </source>
</evidence>